<dbReference type="Pfam" id="PF04228">
    <property type="entry name" value="Zn_peptidase"/>
    <property type="match status" value="1"/>
</dbReference>
<evidence type="ECO:0008006" key="8">
    <source>
        <dbReference type="Google" id="ProtNLM"/>
    </source>
</evidence>
<keyword evidence="7" id="KW-1185">Reference proteome</keyword>
<name>A0A545AXA3_9ACTN</name>
<dbReference type="InParanoid" id="A0A545AXA3"/>
<evidence type="ECO:0000256" key="1">
    <source>
        <dbReference type="ARBA" id="ARBA00004167"/>
    </source>
</evidence>
<accession>A0A545AXA3</accession>
<keyword evidence="3" id="KW-1133">Transmembrane helix</keyword>
<comment type="caution">
    <text evidence="6">The sequence shown here is derived from an EMBL/GenBank/DDBJ whole genome shotgun (WGS) entry which is preliminary data.</text>
</comment>
<reference evidence="6 7" key="1">
    <citation type="submission" date="2019-07" db="EMBL/GenBank/DDBJ databases">
        <title>Cryptosporangium phraense sp. nov., isolated from plant litter.</title>
        <authorList>
            <person name="Suriyachadkun C."/>
        </authorList>
    </citation>
    <scope>NUCLEOTIDE SEQUENCE [LARGE SCALE GENOMIC DNA]</scope>
    <source>
        <strain evidence="6 7">A-T 5661</strain>
    </source>
</reference>
<keyword evidence="2" id="KW-0812">Transmembrane</keyword>
<dbReference type="AlphaFoldDB" id="A0A545AXA3"/>
<keyword evidence="4" id="KW-0472">Membrane</keyword>
<evidence type="ECO:0000256" key="4">
    <source>
        <dbReference type="ARBA" id="ARBA00023136"/>
    </source>
</evidence>
<proteinExistence type="predicted"/>
<dbReference type="PROSITE" id="PS51257">
    <property type="entry name" value="PROKAR_LIPOPROTEIN"/>
    <property type="match status" value="1"/>
</dbReference>
<dbReference type="InterPro" id="IPR007343">
    <property type="entry name" value="Uncharacterised_pept_Zn_put"/>
</dbReference>
<dbReference type="OrthoDB" id="5168289at2"/>
<evidence type="ECO:0000313" key="6">
    <source>
        <dbReference type="EMBL" id="TQS45954.1"/>
    </source>
</evidence>
<comment type="subcellular location">
    <subcellularLocation>
        <location evidence="1">Membrane</location>
        <topology evidence="1">Single-pass membrane protein</topology>
    </subcellularLocation>
</comment>
<dbReference type="PANTHER" id="PTHR30168:SF0">
    <property type="entry name" value="INNER MEMBRANE PROTEIN"/>
    <property type="match status" value="1"/>
</dbReference>
<evidence type="ECO:0000256" key="2">
    <source>
        <dbReference type="ARBA" id="ARBA00022692"/>
    </source>
</evidence>
<protein>
    <recommendedName>
        <fullName evidence="8">Metalloprotease</fullName>
    </recommendedName>
</protein>
<evidence type="ECO:0000256" key="5">
    <source>
        <dbReference type="SAM" id="MobiDB-lite"/>
    </source>
</evidence>
<evidence type="ECO:0000313" key="7">
    <source>
        <dbReference type="Proteomes" id="UP000317982"/>
    </source>
</evidence>
<dbReference type="EMBL" id="VIRS01000003">
    <property type="protein sequence ID" value="TQS45954.1"/>
    <property type="molecule type" value="Genomic_DNA"/>
</dbReference>
<feature type="region of interest" description="Disordered" evidence="5">
    <location>
        <begin position="34"/>
        <end position="57"/>
    </location>
</feature>
<sequence length="259" mass="27301">MHVLSRSIRVLVASVGVAALVALTGCGPLDSTASKPTSAQASKPAAVAGDPSASPAGDSDAVVQNILDSVVAYWTEQFQSSGYTFKPADKVITYTKAGEASCSGTPLEAGNAFYCFGDNTIIYDAKWVQQYRDKIGDGFLYFLFSHEYGHSVQGQVGANMLLSITLELQADCLSGAYLGDSVRAGSIRLTDADVVSLKKSLMEVGDAPTDNAYGAWFGPLAHGTMEKRLAAFTRGYDSSYGACHLDSNKGVVLKSPKQV</sequence>
<organism evidence="6 7">
    <name type="scientific">Cryptosporangium phraense</name>
    <dbReference type="NCBI Taxonomy" id="2593070"/>
    <lineage>
        <taxon>Bacteria</taxon>
        <taxon>Bacillati</taxon>
        <taxon>Actinomycetota</taxon>
        <taxon>Actinomycetes</taxon>
        <taxon>Cryptosporangiales</taxon>
        <taxon>Cryptosporangiaceae</taxon>
        <taxon>Cryptosporangium</taxon>
    </lineage>
</organism>
<dbReference type="PANTHER" id="PTHR30168">
    <property type="entry name" value="PUTATIVE MEMBRANE PROTEIN YPFJ"/>
    <property type="match status" value="1"/>
</dbReference>
<dbReference type="RefSeq" id="WP_142703361.1">
    <property type="nucleotide sequence ID" value="NZ_VIRS01000003.1"/>
</dbReference>
<dbReference type="Proteomes" id="UP000317982">
    <property type="component" value="Unassembled WGS sequence"/>
</dbReference>
<dbReference type="GO" id="GO:0016020">
    <property type="term" value="C:membrane"/>
    <property type="evidence" value="ECO:0007669"/>
    <property type="project" value="UniProtKB-SubCell"/>
</dbReference>
<gene>
    <name evidence="6" type="ORF">FL583_05525</name>
</gene>
<evidence type="ECO:0000256" key="3">
    <source>
        <dbReference type="ARBA" id="ARBA00022989"/>
    </source>
</evidence>